<evidence type="ECO:0000313" key="11">
    <source>
        <dbReference type="Proteomes" id="UP001050975"/>
    </source>
</evidence>
<gene>
    <name evidence="10" type="ORF">MiSe_46370</name>
</gene>
<evidence type="ECO:0000256" key="4">
    <source>
        <dbReference type="ARBA" id="ARBA00022692"/>
    </source>
</evidence>
<protein>
    <submittedName>
        <fullName evidence="10">Polypeptide-transport-associated domain-containing protein FtsQ-type</fullName>
    </submittedName>
</protein>
<evidence type="ECO:0000256" key="5">
    <source>
        <dbReference type="ARBA" id="ARBA00022989"/>
    </source>
</evidence>
<keyword evidence="4" id="KW-0812">Transmembrane</keyword>
<sequence>MTSIASVSLSELRGRRITLRRKRRIHTAQAIWRTVASAGLASGLVWGATQPIWVIRTPDQIAVEGNEMISDRAVRSLLSLSYPQSLLRIEPQALASRLTSNASVIASATVKRQLIPPGLMVQVQERQPVALAIGIPSPGSPLIASRAKETPKMRSPVGLLDANGVLVPLEKYKVLGASFSLPKLKILGVRERDLAKWPQIYQVLRESTVKIFEIDWRNRTNIILQTELGIVHLGPYSSQFAEQLEVLHRLRALPTKLKTSQIAYIDLKNPESPALQMIQSYPKTNPNLPLKTPSVPSKLPQPPKPISR</sequence>
<feature type="domain" description="POTRA" evidence="9">
    <location>
        <begin position="56"/>
        <end position="126"/>
    </location>
</feature>
<dbReference type="Proteomes" id="UP001050975">
    <property type="component" value="Unassembled WGS sequence"/>
</dbReference>
<evidence type="ECO:0000256" key="8">
    <source>
        <dbReference type="SAM" id="MobiDB-lite"/>
    </source>
</evidence>
<dbReference type="InterPro" id="IPR013685">
    <property type="entry name" value="POTRA_FtsQ_type"/>
</dbReference>
<comment type="subcellular location">
    <subcellularLocation>
        <location evidence="1">Membrane</location>
    </subcellularLocation>
</comment>
<evidence type="ECO:0000313" key="10">
    <source>
        <dbReference type="EMBL" id="GET39865.1"/>
    </source>
</evidence>
<dbReference type="AlphaFoldDB" id="A0AAV3XIA0"/>
<dbReference type="EMBL" id="BLAY01000076">
    <property type="protein sequence ID" value="GET39865.1"/>
    <property type="molecule type" value="Genomic_DNA"/>
</dbReference>
<dbReference type="PANTHER" id="PTHR37820">
    <property type="entry name" value="CELL DIVISION PROTEIN DIVIB"/>
    <property type="match status" value="1"/>
</dbReference>
<dbReference type="RefSeq" id="WP_226585506.1">
    <property type="nucleotide sequence ID" value="NZ_BLAY01000076.1"/>
</dbReference>
<dbReference type="InterPro" id="IPR050487">
    <property type="entry name" value="FtsQ_DivIB"/>
</dbReference>
<organism evidence="10 11">
    <name type="scientific">Microseira wollei NIES-4236</name>
    <dbReference type="NCBI Taxonomy" id="2530354"/>
    <lineage>
        <taxon>Bacteria</taxon>
        <taxon>Bacillati</taxon>
        <taxon>Cyanobacteriota</taxon>
        <taxon>Cyanophyceae</taxon>
        <taxon>Oscillatoriophycideae</taxon>
        <taxon>Aerosakkonematales</taxon>
        <taxon>Aerosakkonemataceae</taxon>
        <taxon>Microseira</taxon>
    </lineage>
</organism>
<evidence type="ECO:0000259" key="9">
    <source>
        <dbReference type="PROSITE" id="PS51779"/>
    </source>
</evidence>
<comment type="caution">
    <text evidence="10">The sequence shown here is derived from an EMBL/GenBank/DDBJ whole genome shotgun (WGS) entry which is preliminary data.</text>
</comment>
<keyword evidence="11" id="KW-1185">Reference proteome</keyword>
<keyword evidence="3" id="KW-0132">Cell division</keyword>
<feature type="compositionally biased region" description="Pro residues" evidence="8">
    <location>
        <begin position="299"/>
        <end position="308"/>
    </location>
</feature>
<keyword evidence="6" id="KW-0472">Membrane</keyword>
<evidence type="ECO:0000256" key="6">
    <source>
        <dbReference type="ARBA" id="ARBA00023136"/>
    </source>
</evidence>
<evidence type="ECO:0000256" key="1">
    <source>
        <dbReference type="ARBA" id="ARBA00004370"/>
    </source>
</evidence>
<accession>A0AAV3XIA0</accession>
<keyword evidence="5" id="KW-1133">Transmembrane helix</keyword>
<evidence type="ECO:0000256" key="3">
    <source>
        <dbReference type="ARBA" id="ARBA00022618"/>
    </source>
</evidence>
<dbReference type="PROSITE" id="PS51779">
    <property type="entry name" value="POTRA"/>
    <property type="match status" value="1"/>
</dbReference>
<evidence type="ECO:0000256" key="7">
    <source>
        <dbReference type="ARBA" id="ARBA00023306"/>
    </source>
</evidence>
<reference evidence="10" key="1">
    <citation type="submission" date="2019-10" db="EMBL/GenBank/DDBJ databases">
        <title>Draft genome sequece of Microseira wollei NIES-4236.</title>
        <authorList>
            <person name="Yamaguchi H."/>
            <person name="Suzuki S."/>
            <person name="Kawachi M."/>
        </authorList>
    </citation>
    <scope>NUCLEOTIDE SEQUENCE</scope>
    <source>
        <strain evidence="10">NIES-4236</strain>
    </source>
</reference>
<evidence type="ECO:0000256" key="2">
    <source>
        <dbReference type="ARBA" id="ARBA00022475"/>
    </source>
</evidence>
<dbReference type="PANTHER" id="PTHR37820:SF1">
    <property type="entry name" value="CELL DIVISION PROTEIN FTSQ"/>
    <property type="match status" value="1"/>
</dbReference>
<keyword evidence="7" id="KW-0131">Cell cycle</keyword>
<dbReference type="InterPro" id="IPR034746">
    <property type="entry name" value="POTRA"/>
</dbReference>
<dbReference type="GO" id="GO:0051301">
    <property type="term" value="P:cell division"/>
    <property type="evidence" value="ECO:0007669"/>
    <property type="project" value="UniProtKB-KW"/>
</dbReference>
<feature type="region of interest" description="Disordered" evidence="8">
    <location>
        <begin position="280"/>
        <end position="308"/>
    </location>
</feature>
<keyword evidence="2" id="KW-1003">Cell membrane</keyword>
<proteinExistence type="predicted"/>
<name>A0AAV3XIA0_9CYAN</name>
<dbReference type="Pfam" id="PF08478">
    <property type="entry name" value="POTRA_1"/>
    <property type="match status" value="1"/>
</dbReference>
<dbReference type="GO" id="GO:0005886">
    <property type="term" value="C:plasma membrane"/>
    <property type="evidence" value="ECO:0007669"/>
    <property type="project" value="TreeGrafter"/>
</dbReference>